<feature type="compositionally biased region" description="Low complexity" evidence="7">
    <location>
        <begin position="37"/>
        <end position="69"/>
    </location>
</feature>
<evidence type="ECO:0000313" key="9">
    <source>
        <dbReference type="Ensembl" id="ENSLLEP00000003387.1"/>
    </source>
</evidence>
<keyword evidence="4" id="KW-0010">Activator</keyword>
<feature type="region of interest" description="Disordered" evidence="7">
    <location>
        <begin position="37"/>
        <end position="84"/>
    </location>
</feature>
<evidence type="ECO:0000256" key="1">
    <source>
        <dbReference type="ARBA" id="ARBA00022737"/>
    </source>
</evidence>
<dbReference type="SUPFAM" id="SSF48403">
    <property type="entry name" value="Ankyrin repeat"/>
    <property type="match status" value="1"/>
</dbReference>
<organism evidence="9 10">
    <name type="scientific">Leptobrachium leishanense</name>
    <name type="common">Leishan spiny toad</name>
    <dbReference type="NCBI Taxonomy" id="445787"/>
    <lineage>
        <taxon>Eukaryota</taxon>
        <taxon>Metazoa</taxon>
        <taxon>Chordata</taxon>
        <taxon>Craniata</taxon>
        <taxon>Vertebrata</taxon>
        <taxon>Euteleostomi</taxon>
        <taxon>Amphibia</taxon>
        <taxon>Batrachia</taxon>
        <taxon>Anura</taxon>
        <taxon>Pelobatoidea</taxon>
        <taxon>Megophryidae</taxon>
        <taxon>Leptobrachium</taxon>
    </lineage>
</organism>
<keyword evidence="3 6" id="KW-0040">ANK repeat</keyword>
<dbReference type="FunFam" id="1.25.40.20:FF:000097">
    <property type="entry name" value="NF-kappa-B inhibitor zeta isoform X1"/>
    <property type="match status" value="1"/>
</dbReference>
<proteinExistence type="predicted"/>
<dbReference type="PRINTS" id="PR01415">
    <property type="entry name" value="ANKYRIN"/>
</dbReference>
<evidence type="ECO:0000256" key="2">
    <source>
        <dbReference type="ARBA" id="ARBA00023015"/>
    </source>
</evidence>
<accession>A0A8C5LS22</accession>
<dbReference type="InterPro" id="IPR047571">
    <property type="entry name" value="OCA"/>
</dbReference>
<dbReference type="Proteomes" id="UP000694569">
    <property type="component" value="Unplaced"/>
</dbReference>
<evidence type="ECO:0000256" key="6">
    <source>
        <dbReference type="PROSITE-ProRule" id="PRU00023"/>
    </source>
</evidence>
<dbReference type="AlphaFoldDB" id="A0A8C5LS22"/>
<dbReference type="SMART" id="SM00248">
    <property type="entry name" value="ANK"/>
    <property type="match status" value="6"/>
</dbReference>
<keyword evidence="10" id="KW-1185">Reference proteome</keyword>
<dbReference type="Pfam" id="PF12796">
    <property type="entry name" value="Ank_2"/>
    <property type="match status" value="2"/>
</dbReference>
<dbReference type="GO" id="GO:0003677">
    <property type="term" value="F:DNA binding"/>
    <property type="evidence" value="ECO:0007669"/>
    <property type="project" value="InterPro"/>
</dbReference>
<feature type="domain" description="OCA" evidence="8">
    <location>
        <begin position="77"/>
        <end position="99"/>
    </location>
</feature>
<reference evidence="9" key="1">
    <citation type="submission" date="2025-08" db="UniProtKB">
        <authorList>
            <consortium name="Ensembl"/>
        </authorList>
    </citation>
    <scope>IDENTIFICATION</scope>
</reference>
<dbReference type="OrthoDB" id="341259at2759"/>
<dbReference type="PROSITE" id="PS52003">
    <property type="entry name" value="OCA"/>
    <property type="match status" value="1"/>
</dbReference>
<dbReference type="PANTHER" id="PTHR24124:SF5">
    <property type="entry name" value="NF-KAPPA-B INHIBITOR ZETA"/>
    <property type="match status" value="1"/>
</dbReference>
<evidence type="ECO:0000256" key="5">
    <source>
        <dbReference type="ARBA" id="ARBA00023163"/>
    </source>
</evidence>
<feature type="repeat" description="ANK" evidence="6">
    <location>
        <begin position="553"/>
        <end position="585"/>
    </location>
</feature>
<dbReference type="PANTHER" id="PTHR24124">
    <property type="entry name" value="ANKYRIN REPEAT FAMILY A"/>
    <property type="match status" value="1"/>
</dbReference>
<keyword evidence="1" id="KW-0677">Repeat</keyword>
<dbReference type="InterPro" id="IPR036770">
    <property type="entry name" value="Ankyrin_rpt-contain_sf"/>
</dbReference>
<sequence length="659" mass="72483">MIVERDIEESLELLDQEMCSPMDLAYFYQRSPVSDCGSSPSHFTSSSPGSPYSDSDPAGSPNSAYSSSSKAVGRQRTATFQGVRVKNPVRELLKQRRNQCSSVSHETPKPAPVMNPDSYNELKTILNSNKRPHDFASEAPAAKQLCSYPSALFLTPPSTPNPNEGMDEYSKADVGKESSLDLLQSIINIKNESKPVSLNTVQVSWASNDVVQDQCFQDDTMMPNYGSSQPLQAFTVCSPPQNNDQYAYGSLQMQQVPQNPNPEYNTFAGTSPVQNCNSFINGDEFERSSVDSCVSFVGSESPAELMLANQAIDSCMSSSTFIPTVRGAESTVWESNMVQASQLCLPERNNPSPFQVGKSFFQWQIEQEEQKLANVSDQQLLAKDSDGDTCLHISVAQGRRPFSYVVARRMAALNMLDIKEHNNQSAFQVAVAANQHLIAQDLISFGAEVRTTDFWGRTPLHVCAVNGYSKVLEAIHKGLSITNQYLDVDAINYDGLTALHCAVIAHNAVVQQLMNSPQNRASDELLQKSKAMLDTVKTLVMMGASVEAQDRKSGRTALHLAAEEANIELLMFFLESPNSMNFVNAKAFNGNTALHVAASLQYRKTHLRAVWLLMKKGADPSARNLENEQPVHLVPDGSVGEEIRRILKGKSAQHRPSSY</sequence>
<feature type="repeat" description="ANK" evidence="6">
    <location>
        <begin position="589"/>
        <end position="625"/>
    </location>
</feature>
<dbReference type="PROSITE" id="PS50088">
    <property type="entry name" value="ANK_REPEAT"/>
    <property type="match status" value="2"/>
</dbReference>
<keyword evidence="5" id="KW-0804">Transcription</keyword>
<evidence type="ECO:0000259" key="8">
    <source>
        <dbReference type="PROSITE" id="PS52003"/>
    </source>
</evidence>
<dbReference type="GO" id="GO:0005634">
    <property type="term" value="C:nucleus"/>
    <property type="evidence" value="ECO:0007669"/>
    <property type="project" value="TreeGrafter"/>
</dbReference>
<dbReference type="GeneTree" id="ENSGT00940000153695"/>
<dbReference type="GO" id="GO:0070974">
    <property type="term" value="F:POU domain binding"/>
    <property type="evidence" value="ECO:0007669"/>
    <property type="project" value="InterPro"/>
</dbReference>
<dbReference type="Ensembl" id="ENSLLET00000003548.1">
    <property type="protein sequence ID" value="ENSLLEP00000003387.1"/>
    <property type="gene ID" value="ENSLLEG00000002178.1"/>
</dbReference>
<protein>
    <submittedName>
        <fullName evidence="9">NFKB inhibitor zeta</fullName>
    </submittedName>
</protein>
<keyword evidence="2" id="KW-0805">Transcription regulation</keyword>
<dbReference type="Gene3D" id="1.25.40.20">
    <property type="entry name" value="Ankyrin repeat-containing domain"/>
    <property type="match status" value="2"/>
</dbReference>
<dbReference type="InterPro" id="IPR002110">
    <property type="entry name" value="Ankyrin_rpt"/>
</dbReference>
<reference evidence="9" key="2">
    <citation type="submission" date="2025-09" db="UniProtKB">
        <authorList>
            <consortium name="Ensembl"/>
        </authorList>
    </citation>
    <scope>IDENTIFICATION</scope>
</reference>
<name>A0A8C5LS22_9ANUR</name>
<evidence type="ECO:0000313" key="10">
    <source>
        <dbReference type="Proteomes" id="UP000694569"/>
    </source>
</evidence>
<evidence type="ECO:0000256" key="3">
    <source>
        <dbReference type="ARBA" id="ARBA00023043"/>
    </source>
</evidence>
<evidence type="ECO:0000256" key="4">
    <source>
        <dbReference type="ARBA" id="ARBA00023159"/>
    </source>
</evidence>
<dbReference type="GO" id="GO:0010468">
    <property type="term" value="P:regulation of gene expression"/>
    <property type="evidence" value="ECO:0007669"/>
    <property type="project" value="TreeGrafter"/>
</dbReference>
<feature type="region of interest" description="Disordered" evidence="7">
    <location>
        <begin position="96"/>
        <end position="116"/>
    </location>
</feature>
<gene>
    <name evidence="9" type="primary">NFKBIZ</name>
</gene>
<evidence type="ECO:0000256" key="7">
    <source>
        <dbReference type="SAM" id="MobiDB-lite"/>
    </source>
</evidence>
<dbReference type="PROSITE" id="PS50297">
    <property type="entry name" value="ANK_REP_REGION"/>
    <property type="match status" value="2"/>
</dbReference>